<dbReference type="AlphaFoldDB" id="A0A5K7ZLI8"/>
<accession>A0A5K7ZLI8</accession>
<dbReference type="PROSITE" id="PS51142">
    <property type="entry name" value="NAS"/>
    <property type="match status" value="1"/>
</dbReference>
<dbReference type="KEGG" id="dov:DSCO28_28600"/>
<dbReference type="Pfam" id="PF03059">
    <property type="entry name" value="NAS"/>
    <property type="match status" value="1"/>
</dbReference>
<dbReference type="GO" id="GO:0008168">
    <property type="term" value="F:methyltransferase activity"/>
    <property type="evidence" value="ECO:0007669"/>
    <property type="project" value="UniProtKB-KW"/>
</dbReference>
<dbReference type="GO" id="GO:0030410">
    <property type="term" value="F:nicotianamine synthase activity"/>
    <property type="evidence" value="ECO:0007669"/>
    <property type="project" value="InterPro"/>
</dbReference>
<dbReference type="PANTHER" id="PTHR32266:SF12">
    <property type="entry name" value="NICOTIANAMINE SYNTHASE 3"/>
    <property type="match status" value="1"/>
</dbReference>
<dbReference type="RefSeq" id="WP_155322788.1">
    <property type="nucleotide sequence ID" value="NZ_AP021876.1"/>
</dbReference>
<keyword evidence="1 3" id="KW-0808">Transferase</keyword>
<dbReference type="SUPFAM" id="SSF53335">
    <property type="entry name" value="S-adenosyl-L-methionine-dependent methyltransferases"/>
    <property type="match status" value="1"/>
</dbReference>
<protein>
    <submittedName>
        <fullName evidence="3">Methyltransferase</fullName>
    </submittedName>
</protein>
<organism evidence="3 4">
    <name type="scientific">Desulfosarcina ovata subsp. sediminis</name>
    <dbReference type="NCBI Taxonomy" id="885957"/>
    <lineage>
        <taxon>Bacteria</taxon>
        <taxon>Pseudomonadati</taxon>
        <taxon>Thermodesulfobacteriota</taxon>
        <taxon>Desulfobacteria</taxon>
        <taxon>Desulfobacterales</taxon>
        <taxon>Desulfosarcinaceae</taxon>
        <taxon>Desulfosarcina</taxon>
    </lineage>
</organism>
<dbReference type="EMBL" id="AP021876">
    <property type="protein sequence ID" value="BBO82294.1"/>
    <property type="molecule type" value="Genomic_DNA"/>
</dbReference>
<dbReference type="PANTHER" id="PTHR32266">
    <property type="entry name" value="NICOTIANAMINE SYNTHASE 3"/>
    <property type="match status" value="1"/>
</dbReference>
<dbReference type="Proteomes" id="UP000425960">
    <property type="component" value="Chromosome"/>
</dbReference>
<reference evidence="3 4" key="1">
    <citation type="submission" date="2019-11" db="EMBL/GenBank/DDBJ databases">
        <title>Comparative genomics of hydrocarbon-degrading Desulfosarcina strains.</title>
        <authorList>
            <person name="Watanabe M."/>
            <person name="Kojima H."/>
            <person name="Fukui M."/>
        </authorList>
    </citation>
    <scope>NUCLEOTIDE SEQUENCE [LARGE SCALE GENOMIC DNA]</scope>
    <source>
        <strain evidence="3 4">28bB2T</strain>
    </source>
</reference>
<dbReference type="InterPro" id="IPR029063">
    <property type="entry name" value="SAM-dependent_MTases_sf"/>
</dbReference>
<sequence length="269" mass="30255">MLKNIKAQLLAIFAECRHISDQQIIGDPQDMFYEQMETLNRLATLDVDDSQVDALVADNTLQPVIEKIAALKQIHALRLERQRAGAIIDSGDPWETLKGFVYYPNYLQLAEMECRGAELKAGDRVVFLGCGPVPLSLISMVRGHAVTGVGIERDPFNADLSRKVIERLQLGDSINILLGDHFMLPLSRPCNLVMVGADAIPKDEIFKHLARTLPEGMKLSYRIYEKGFRRLFDRDNVGGLPHPLKEYRRIRPEPPVNNTSVFVIKEGHG</sequence>
<dbReference type="GO" id="GO:0032259">
    <property type="term" value="P:methylation"/>
    <property type="evidence" value="ECO:0007669"/>
    <property type="project" value="UniProtKB-KW"/>
</dbReference>
<evidence type="ECO:0000256" key="1">
    <source>
        <dbReference type="ARBA" id="ARBA00022679"/>
    </source>
</evidence>
<gene>
    <name evidence="3" type="ORF">DSCO28_28600</name>
</gene>
<dbReference type="Gene3D" id="3.40.50.150">
    <property type="entry name" value="Vaccinia Virus protein VP39"/>
    <property type="match status" value="1"/>
</dbReference>
<evidence type="ECO:0000256" key="2">
    <source>
        <dbReference type="ARBA" id="ARBA00022691"/>
    </source>
</evidence>
<dbReference type="InterPro" id="IPR004298">
    <property type="entry name" value="Nicotian_synth"/>
</dbReference>
<name>A0A5K7ZLI8_9BACT</name>
<evidence type="ECO:0000313" key="3">
    <source>
        <dbReference type="EMBL" id="BBO82294.1"/>
    </source>
</evidence>
<keyword evidence="2" id="KW-0949">S-adenosyl-L-methionine</keyword>
<keyword evidence="3" id="KW-0489">Methyltransferase</keyword>
<proteinExistence type="predicted"/>
<dbReference type="GO" id="GO:0030418">
    <property type="term" value="P:nicotianamine biosynthetic process"/>
    <property type="evidence" value="ECO:0007669"/>
    <property type="project" value="InterPro"/>
</dbReference>
<evidence type="ECO:0000313" key="4">
    <source>
        <dbReference type="Proteomes" id="UP000425960"/>
    </source>
</evidence>